<dbReference type="Pfam" id="PF02558">
    <property type="entry name" value="ApbA"/>
    <property type="match status" value="1"/>
</dbReference>
<dbReference type="InterPro" id="IPR051402">
    <property type="entry name" value="KPR-Related"/>
</dbReference>
<protein>
    <submittedName>
        <fullName evidence="3">Ketopantoate reductase family protein</fullName>
    </submittedName>
</protein>
<sequence>MSEPVIAVVGAGAVGGLLAALLDRAGVEVVAVARPETARAIAAEGLTIHSPHFGDGVSRITAVTEIPDGANVILATKAFALPAVTGSLAQARPAEVVSLLNGIEHLAILRDHAPGALVAGASVAVESTRLSPTVIEHRSPFLRLTVPASAADSGITAAWRKAGLDVTVAGTDQEVLWAKFRFLAPMALLTSYWRLPIGAALERDAALTTAVLTDVARVASLDGVPTDAGQLATALTALPATMRSSLQNDLEAGQRSELDAIGGALARRGRSLGAATAAVDGLLADLTAR</sequence>
<gene>
    <name evidence="3" type="ORF">C3B59_13175</name>
</gene>
<dbReference type="Pfam" id="PF08546">
    <property type="entry name" value="ApbA_C"/>
    <property type="match status" value="1"/>
</dbReference>
<organism evidence="3 4">
    <name type="scientific">Cryobacterium zongtaii</name>
    <dbReference type="NCBI Taxonomy" id="1259217"/>
    <lineage>
        <taxon>Bacteria</taxon>
        <taxon>Bacillati</taxon>
        <taxon>Actinomycetota</taxon>
        <taxon>Actinomycetes</taxon>
        <taxon>Micrococcales</taxon>
        <taxon>Microbacteriaceae</taxon>
        <taxon>Cryobacterium</taxon>
    </lineage>
</organism>
<dbReference type="InterPro" id="IPR036291">
    <property type="entry name" value="NAD(P)-bd_dom_sf"/>
</dbReference>
<dbReference type="PANTHER" id="PTHR21708:SF26">
    <property type="entry name" value="2-DEHYDROPANTOATE 2-REDUCTASE"/>
    <property type="match status" value="1"/>
</dbReference>
<dbReference type="OrthoDB" id="4186253at2"/>
<evidence type="ECO:0000313" key="4">
    <source>
        <dbReference type="Proteomes" id="UP000237104"/>
    </source>
</evidence>
<comment type="caution">
    <text evidence="3">The sequence shown here is derived from an EMBL/GenBank/DDBJ whole genome shotgun (WGS) entry which is preliminary data.</text>
</comment>
<reference evidence="3 4" key="1">
    <citation type="submission" date="2018-01" db="EMBL/GenBank/DDBJ databases">
        <title>Cryobacterium sp. nov., from glaciers in China.</title>
        <authorList>
            <person name="Liu Q."/>
            <person name="Xin Y.-H."/>
        </authorList>
    </citation>
    <scope>NUCLEOTIDE SEQUENCE [LARGE SCALE GENOMIC DNA]</scope>
    <source>
        <strain evidence="3 4">TMB1-8</strain>
    </source>
</reference>
<evidence type="ECO:0000259" key="1">
    <source>
        <dbReference type="Pfam" id="PF02558"/>
    </source>
</evidence>
<feature type="domain" description="Ketopantoate reductase N-terminal" evidence="1">
    <location>
        <begin position="6"/>
        <end position="139"/>
    </location>
</feature>
<dbReference type="GO" id="GO:0005737">
    <property type="term" value="C:cytoplasm"/>
    <property type="evidence" value="ECO:0007669"/>
    <property type="project" value="TreeGrafter"/>
</dbReference>
<accession>A0A2S3Z7P2</accession>
<evidence type="ECO:0000259" key="2">
    <source>
        <dbReference type="Pfam" id="PF08546"/>
    </source>
</evidence>
<dbReference type="InterPro" id="IPR013328">
    <property type="entry name" value="6PGD_dom2"/>
</dbReference>
<feature type="domain" description="Ketopantoate reductase C-terminal" evidence="2">
    <location>
        <begin position="174"/>
        <end position="284"/>
    </location>
</feature>
<dbReference type="InterPro" id="IPR013752">
    <property type="entry name" value="KPA_reductase"/>
</dbReference>
<dbReference type="InterPro" id="IPR013332">
    <property type="entry name" value="KPR_N"/>
</dbReference>
<dbReference type="Gene3D" id="1.10.1040.10">
    <property type="entry name" value="N-(1-d-carboxylethyl)-l-norvaline Dehydrogenase, domain 2"/>
    <property type="match status" value="1"/>
</dbReference>
<dbReference type="AlphaFoldDB" id="A0A2S3Z7P2"/>
<dbReference type="PANTHER" id="PTHR21708">
    <property type="entry name" value="PROBABLE 2-DEHYDROPANTOATE 2-REDUCTASE"/>
    <property type="match status" value="1"/>
</dbReference>
<proteinExistence type="predicted"/>
<dbReference type="SUPFAM" id="SSF48179">
    <property type="entry name" value="6-phosphogluconate dehydrogenase C-terminal domain-like"/>
    <property type="match status" value="1"/>
</dbReference>
<dbReference type="EMBL" id="PPXF01000058">
    <property type="protein sequence ID" value="POH61576.1"/>
    <property type="molecule type" value="Genomic_DNA"/>
</dbReference>
<dbReference type="Proteomes" id="UP000237104">
    <property type="component" value="Unassembled WGS sequence"/>
</dbReference>
<dbReference type="SUPFAM" id="SSF51735">
    <property type="entry name" value="NAD(P)-binding Rossmann-fold domains"/>
    <property type="match status" value="1"/>
</dbReference>
<dbReference type="InterPro" id="IPR008927">
    <property type="entry name" value="6-PGluconate_DH-like_C_sf"/>
</dbReference>
<name>A0A2S3Z7P2_9MICO</name>
<evidence type="ECO:0000313" key="3">
    <source>
        <dbReference type="EMBL" id="POH61576.1"/>
    </source>
</evidence>
<dbReference type="Gene3D" id="3.40.50.720">
    <property type="entry name" value="NAD(P)-binding Rossmann-like Domain"/>
    <property type="match status" value="1"/>
</dbReference>